<accession>A0A1J0VRY9</accession>
<name>A0A1J0VRY9_9NOCA</name>
<evidence type="ECO:0000313" key="1">
    <source>
        <dbReference type="EMBL" id="APE34797.1"/>
    </source>
</evidence>
<dbReference type="RefSeq" id="WP_071927981.1">
    <property type="nucleotide sequence ID" value="NZ_CP018082.1"/>
</dbReference>
<organism evidence="1 2">
    <name type="scientific">Nocardia mangyaensis</name>
    <dbReference type="NCBI Taxonomy" id="2213200"/>
    <lineage>
        <taxon>Bacteria</taxon>
        <taxon>Bacillati</taxon>
        <taxon>Actinomycetota</taxon>
        <taxon>Actinomycetes</taxon>
        <taxon>Mycobacteriales</taxon>
        <taxon>Nocardiaceae</taxon>
        <taxon>Nocardia</taxon>
    </lineage>
</organism>
<dbReference type="KEGG" id="nsl:BOX37_13525"/>
<evidence type="ECO:0000313" key="2">
    <source>
        <dbReference type="Proteomes" id="UP000183810"/>
    </source>
</evidence>
<dbReference type="OrthoDB" id="163010at2"/>
<dbReference type="Proteomes" id="UP000183810">
    <property type="component" value="Chromosome"/>
</dbReference>
<proteinExistence type="predicted"/>
<keyword evidence="2" id="KW-1185">Reference proteome</keyword>
<sequence length="98" mass="10692">MSVQIVRFRTSPEQATAVAEQIRAVFSAVRATAPQGMHYTALRETDQPVFTPILELSDGAENPLPSIPSAAAFRDWLPSRTGDYPVPRSCTIVGRYSA</sequence>
<dbReference type="EMBL" id="CP018082">
    <property type="protein sequence ID" value="APE34797.1"/>
    <property type="molecule type" value="Genomic_DNA"/>
</dbReference>
<protein>
    <recommendedName>
        <fullName evidence="3">ABM domain-containing protein</fullName>
    </recommendedName>
</protein>
<reference evidence="1" key="1">
    <citation type="submission" date="2016-11" db="EMBL/GenBank/DDBJ databases">
        <authorList>
            <person name="Jaros S."/>
            <person name="Januszkiewicz K."/>
            <person name="Wedrychowicz H."/>
        </authorList>
    </citation>
    <scope>NUCLEOTIDE SEQUENCE [LARGE SCALE GENOMIC DNA]</scope>
    <source>
        <strain evidence="1">Y48</strain>
    </source>
</reference>
<gene>
    <name evidence="1" type="ORF">BOX37_13525</name>
</gene>
<evidence type="ECO:0008006" key="3">
    <source>
        <dbReference type="Google" id="ProtNLM"/>
    </source>
</evidence>
<dbReference type="AlphaFoldDB" id="A0A1J0VRY9"/>